<feature type="compositionally biased region" description="Basic residues" evidence="1">
    <location>
        <begin position="120"/>
        <end position="134"/>
    </location>
</feature>
<sequence length="239" mass="27893">FFLQFRDMKRIIIWLDNCAAQNKNWTLLTFLVSCINSGFIQAETITFCYFEPGHTFMSSDTFHHLIELSMKGQKFVYDFEDMKKAVALSRKGTNAVVVKEMRPEDFFKFTDESSVSKRNGPSKKINKKRSKSKSPNHDDGGETPEDDKRIKLKDIVQLEARRGSYDLFYKEDHESENWKTLDFLKTNVKTSKTFPQPPKKTDPRGISSAIKKDIMKTLVPLMPEGRRIFWRELPETETE</sequence>
<accession>A0A0A9W2I6</accession>
<feature type="non-terminal residue" evidence="2">
    <location>
        <position position="1"/>
    </location>
</feature>
<dbReference type="EMBL" id="GBHO01041998">
    <property type="protein sequence ID" value="JAG01606.1"/>
    <property type="molecule type" value="Transcribed_RNA"/>
</dbReference>
<protein>
    <submittedName>
        <fullName evidence="2">U-box domain-containing protein 16</fullName>
    </submittedName>
</protein>
<organism evidence="2">
    <name type="scientific">Lygus hesperus</name>
    <name type="common">Western plant bug</name>
    <dbReference type="NCBI Taxonomy" id="30085"/>
    <lineage>
        <taxon>Eukaryota</taxon>
        <taxon>Metazoa</taxon>
        <taxon>Ecdysozoa</taxon>
        <taxon>Arthropoda</taxon>
        <taxon>Hexapoda</taxon>
        <taxon>Insecta</taxon>
        <taxon>Pterygota</taxon>
        <taxon>Neoptera</taxon>
        <taxon>Paraneoptera</taxon>
        <taxon>Hemiptera</taxon>
        <taxon>Heteroptera</taxon>
        <taxon>Panheteroptera</taxon>
        <taxon>Cimicomorpha</taxon>
        <taxon>Miridae</taxon>
        <taxon>Mirini</taxon>
        <taxon>Lygus</taxon>
    </lineage>
</organism>
<proteinExistence type="predicted"/>
<reference evidence="2" key="1">
    <citation type="journal article" date="2014" name="PLoS ONE">
        <title>Transcriptome-Based Identification of ABC Transporters in the Western Tarnished Plant Bug Lygus hesperus.</title>
        <authorList>
            <person name="Hull J.J."/>
            <person name="Chaney K."/>
            <person name="Geib S.M."/>
            <person name="Fabrick J.A."/>
            <person name="Brent C.S."/>
            <person name="Walsh D."/>
            <person name="Lavine L.C."/>
        </authorList>
    </citation>
    <scope>NUCLEOTIDE SEQUENCE</scope>
</reference>
<reference evidence="2" key="2">
    <citation type="submission" date="2014-07" db="EMBL/GenBank/DDBJ databases">
        <authorList>
            <person name="Hull J."/>
        </authorList>
    </citation>
    <scope>NUCLEOTIDE SEQUENCE</scope>
</reference>
<feature type="region of interest" description="Disordered" evidence="1">
    <location>
        <begin position="113"/>
        <end position="149"/>
    </location>
</feature>
<gene>
    <name evidence="2" type="primary">PUB16</name>
    <name evidence="2" type="ORF">CM83_102975</name>
</gene>
<feature type="compositionally biased region" description="Basic and acidic residues" evidence="1">
    <location>
        <begin position="135"/>
        <end position="149"/>
    </location>
</feature>
<evidence type="ECO:0000313" key="2">
    <source>
        <dbReference type="EMBL" id="JAG01606.1"/>
    </source>
</evidence>
<name>A0A0A9W2I6_LYGHE</name>
<evidence type="ECO:0000256" key="1">
    <source>
        <dbReference type="SAM" id="MobiDB-lite"/>
    </source>
</evidence>
<dbReference type="AlphaFoldDB" id="A0A0A9W2I6"/>